<reference evidence="7" key="1">
    <citation type="journal article" date="2009" name="Parasitology">
        <title>Identification and molecular characterization of numerous Histomonas meleagridis proteins using a cDNA library.</title>
        <authorList>
            <person name="Bilic I."/>
            <person name="Leberl M."/>
            <person name="Hess M."/>
        </authorList>
    </citation>
    <scope>NUCLEOTIDE SEQUENCE</scope>
</reference>
<dbReference type="InterPro" id="IPR040637">
    <property type="entry name" value="Ribosomal_uL10-like_insert"/>
</dbReference>
<feature type="non-terminal residue" evidence="7">
    <location>
        <position position="1"/>
    </location>
</feature>
<dbReference type="PANTHER" id="PTHR45699:SF3">
    <property type="entry name" value="LARGE RIBOSOMAL SUBUNIT PROTEIN UL10"/>
    <property type="match status" value="1"/>
</dbReference>
<sequence>RLELARLQVDTSGSKAQKKLDFCAKFKEMFHKYNKLALVSAENVTASQLLGIRHDLQGLAEIVFGKNSLMRRVVEELKSELKNIEVLEPLIYHGVGFCFTNGSFSKIKDVIDNHCKGSPAKVGAISPCDVVVPPMRTTLPPTQVSVLHALNIQSKIFKGTIEITSEKLLIKEGEKVGASEANLLGLLNIMPFKYTLKLVKLYDNGNLYEPSILEISDEVLSGKFATALKNVAGLSIGIGYVNAASAPHMVGSAFKDIASIAVAIDYQMKQIADIQALLSDPEALAKMKAAAAASAPAGEEKKEEKKEEEEVVELAGGFDDLFD</sequence>
<dbReference type="InterPro" id="IPR050323">
    <property type="entry name" value="Ribosomal_protein_uL10"/>
</dbReference>
<evidence type="ECO:0000313" key="7">
    <source>
        <dbReference type="EMBL" id="CAQ86673.1"/>
    </source>
</evidence>
<dbReference type="Gene3D" id="3.30.70.1730">
    <property type="match status" value="1"/>
</dbReference>
<dbReference type="FunFam" id="3.90.105.20:FF:000001">
    <property type="entry name" value="60S acidic ribosomal protein P0"/>
    <property type="match status" value="1"/>
</dbReference>
<dbReference type="GO" id="GO:0022625">
    <property type="term" value="C:cytosolic large ribosomal subunit"/>
    <property type="evidence" value="ECO:0007669"/>
    <property type="project" value="TreeGrafter"/>
</dbReference>
<feature type="domain" description="Large ribosomal subunit protein uL10-like insertion" evidence="6">
    <location>
        <begin position="120"/>
        <end position="189"/>
    </location>
</feature>
<accession>B9W416</accession>
<evidence type="ECO:0000259" key="6">
    <source>
        <dbReference type="Pfam" id="PF17777"/>
    </source>
</evidence>
<dbReference type="Gene3D" id="3.90.105.20">
    <property type="match status" value="1"/>
</dbReference>
<dbReference type="InterPro" id="IPR043164">
    <property type="entry name" value="Ribosomal_uL10-like_insert_sf"/>
</dbReference>
<evidence type="ECO:0000256" key="1">
    <source>
        <dbReference type="ARBA" id="ARBA00008889"/>
    </source>
</evidence>
<comment type="function">
    <text evidence="4">Ribosomal protein P0 is the functional equivalent of E.coli protein L10.</text>
</comment>
<gene>
    <name evidence="7" type="primary">TVAG_006370</name>
</gene>
<proteinExistence type="evidence at transcript level"/>
<organism evidence="7">
    <name type="scientific">Histomonas meleagridis</name>
    <name type="common">Parasitic protozoan</name>
    <dbReference type="NCBI Taxonomy" id="135588"/>
    <lineage>
        <taxon>Eukaryota</taxon>
        <taxon>Metamonada</taxon>
        <taxon>Parabasalia</taxon>
        <taxon>Tritrichomonadida</taxon>
        <taxon>Dientamoebidae</taxon>
        <taxon>Histomonas</taxon>
    </lineage>
</organism>
<dbReference type="GO" id="GO:0003735">
    <property type="term" value="F:structural constituent of ribosome"/>
    <property type="evidence" value="ECO:0007669"/>
    <property type="project" value="TreeGrafter"/>
</dbReference>
<dbReference type="Pfam" id="PF00466">
    <property type="entry name" value="Ribosomal_L10"/>
    <property type="match status" value="1"/>
</dbReference>
<feature type="region of interest" description="Disordered" evidence="5">
    <location>
        <begin position="294"/>
        <end position="323"/>
    </location>
</feature>
<dbReference type="VEuPathDB" id="TrichDB:GPJ56_002511"/>
<name>B9W416_HISME</name>
<comment type="similarity">
    <text evidence="1 4">Belongs to the universal ribosomal protein uL10 family.</text>
</comment>
<dbReference type="AlphaFoldDB" id="B9W416"/>
<protein>
    <recommendedName>
        <fullName evidence="4">60S acidic ribosomal protein P0</fullName>
    </recommendedName>
</protein>
<dbReference type="GO" id="GO:0070180">
    <property type="term" value="F:large ribosomal subunit rRNA binding"/>
    <property type="evidence" value="ECO:0007669"/>
    <property type="project" value="TreeGrafter"/>
</dbReference>
<dbReference type="Pfam" id="PF17777">
    <property type="entry name" value="RL10P_insert"/>
    <property type="match status" value="1"/>
</dbReference>
<dbReference type="InterPro" id="IPR001790">
    <property type="entry name" value="Ribosomal_uL10"/>
</dbReference>
<keyword evidence="3 4" id="KW-0687">Ribonucleoprotein</keyword>
<dbReference type="PIRSF" id="PIRSF039087">
    <property type="entry name" value="L10E"/>
    <property type="match status" value="1"/>
</dbReference>
<dbReference type="InterPro" id="IPR043141">
    <property type="entry name" value="Ribosomal_uL10-like_sf"/>
</dbReference>
<dbReference type="VEuPathDB" id="TrichDB:GO595_001187"/>
<dbReference type="GO" id="GO:0002181">
    <property type="term" value="P:cytoplasmic translation"/>
    <property type="evidence" value="ECO:0007669"/>
    <property type="project" value="TreeGrafter"/>
</dbReference>
<keyword evidence="2 4" id="KW-0689">Ribosomal protein</keyword>
<dbReference type="InterPro" id="IPR030670">
    <property type="entry name" value="uL10_eukaryotes"/>
</dbReference>
<dbReference type="EMBL" id="FM200062">
    <property type="protein sequence ID" value="CAQ86673.1"/>
    <property type="molecule type" value="mRNA"/>
</dbReference>
<dbReference type="CDD" id="cd05795">
    <property type="entry name" value="Ribosomal_P0_L10e"/>
    <property type="match status" value="1"/>
</dbReference>
<dbReference type="PANTHER" id="PTHR45699">
    <property type="entry name" value="60S ACIDIC RIBOSOMAL PROTEIN P0"/>
    <property type="match status" value="1"/>
</dbReference>
<dbReference type="Pfam" id="PF00428">
    <property type="entry name" value="Ribosomal_60s"/>
    <property type="match status" value="1"/>
</dbReference>
<evidence type="ECO:0000256" key="2">
    <source>
        <dbReference type="ARBA" id="ARBA00022980"/>
    </source>
</evidence>
<dbReference type="GO" id="GO:0000027">
    <property type="term" value="P:ribosomal large subunit assembly"/>
    <property type="evidence" value="ECO:0007669"/>
    <property type="project" value="TreeGrafter"/>
</dbReference>
<evidence type="ECO:0000256" key="5">
    <source>
        <dbReference type="SAM" id="MobiDB-lite"/>
    </source>
</evidence>
<evidence type="ECO:0000256" key="3">
    <source>
        <dbReference type="ARBA" id="ARBA00023274"/>
    </source>
</evidence>
<evidence type="ECO:0000256" key="4">
    <source>
        <dbReference type="PIRNR" id="PIRNR039087"/>
    </source>
</evidence>
<feature type="non-terminal residue" evidence="7">
    <location>
        <position position="323"/>
    </location>
</feature>
<dbReference type="SUPFAM" id="SSF160369">
    <property type="entry name" value="Ribosomal protein L10-like"/>
    <property type="match status" value="1"/>
</dbReference>